<keyword evidence="1" id="KW-0175">Coiled coil</keyword>
<gene>
    <name evidence="3" type="ORF">IC234_10375</name>
</gene>
<proteinExistence type="predicted"/>
<sequence length="1247" mass="137443">MKIISVRFANLNSLPGPFLIRFDETPLADTGLFAITGPTGAGKSTLLDAISVGLYGRVPRHDRQVGEMVSRHAKDAFSEVEFEVHETDADTGQVERVRYRSRWEVKRKVRGEDKGSLNADAMTLVLSPSNVAVISGKEAVPRRVSELSGLDFGQFEQSVLLSQGKFARFLHAPEKERSALLEKMTNVGVYSRLSVAAFEKAKEEELKTKLLRAKLDATRLLTQEERAELERQLDVLNEEAEQHHEEAQELNVCLTWRTILDQLDKQLAETAREAERLRRDDDTLQPEFARLDGHLRAAAVDKPLELAEAAEKEVATDEKQLRELEEALPRLTQAAETAATAYAAATAAHAQAQAEEDRLRPLLSQAQQQDAAIAAARHQLQLQRYAHAQGQREHQKNAEDLDLEAREIAALQSQNNTLDRWLIEHSAEVDLKNQVLALDREIIDLLGAQKEMAARDARRAELRNNLEQTAADLRQQQALEADAKARKQAIEDEGKPCRTERDALLLGTDAAALAQRADDLTARQQALQQLLPKAEAAYEHHTRAETLAAQIAQEAPALAAAETTARHLETRRADGQNLLESYRRELRTQQALADLNQHRQHLLPGQPCPLCGALEHAFTADFAAEADEQEQRVAQQQLALTKLDEELRQATTALARRQTEQQQRQQLQAEALAAADLARQQAAALAAALAPAPPTPTDPAAVRALLEITTREQAAAGAARRRVAELDEQLAKLREQYLKEGEAASAAQREIPRLLERQQTTEADLAKLAEEMLHWQEQAGIFENTIRDFLAPHRLALPARPPYDGVLATLRERADHYEAQVAKLNELGKMLLEKTSQHKARAEALAQQAAQLAAAGAALQTEQQAIDQQQAARLAHYDGPNPAAETERLRQATQRLAEAAQRAQTQLADQQKTLEIQQNRQGDLRAQLATHRATHSQRHTELAAALAAAGMATAAEARALLLPPAEAERLHQRRQDHLTATAATARRLADLTAEQQRHAEVGLTPLTAAELTAQLNALSAAGDTLQQKLGAVGNQLKQDDDARQLQADGLRELELRQKEEQRWQDLSEQIGSARGDKFSQFAQGLTLTHLARLANLRLRQLTGRYTIFKTPHRNLELQIIDHDQADTVRPMASLSGGESFLVSLALALGLSELAGHKARIESLFIDEGFGTLDPDSLNTALDALERLQHSGKMIGIISHVSDLKDRIGTQIRVRPGAGGNSTVHLVGVMGHETSCAVPAQRPEPVAG</sequence>
<dbReference type="InterPro" id="IPR038729">
    <property type="entry name" value="Rad50/SbcC_AAA"/>
</dbReference>
<dbReference type="RefSeq" id="WP_190924203.1">
    <property type="nucleotide sequence ID" value="NZ_JACXAC010000003.1"/>
</dbReference>
<accession>A0ABR8JUF4</accession>
<feature type="domain" description="Rad50/SbcC-type AAA" evidence="2">
    <location>
        <begin position="20"/>
        <end position="246"/>
    </location>
</feature>
<dbReference type="Pfam" id="PF13476">
    <property type="entry name" value="AAA_23"/>
    <property type="match status" value="1"/>
</dbReference>
<reference evidence="3 4" key="1">
    <citation type="submission" date="2020-09" db="EMBL/GenBank/DDBJ databases">
        <authorList>
            <person name="Kim M.K."/>
        </authorList>
    </citation>
    <scope>NUCLEOTIDE SEQUENCE [LARGE SCALE GENOMIC DNA]</scope>
    <source>
        <strain evidence="3 4">BT189</strain>
    </source>
</reference>
<dbReference type="PANTHER" id="PTHR32114">
    <property type="entry name" value="ABC TRANSPORTER ABCH.3"/>
    <property type="match status" value="1"/>
</dbReference>
<organism evidence="3 4">
    <name type="scientific">Hymenobacter armeniacus</name>
    <dbReference type="NCBI Taxonomy" id="2771358"/>
    <lineage>
        <taxon>Bacteria</taxon>
        <taxon>Pseudomonadati</taxon>
        <taxon>Bacteroidota</taxon>
        <taxon>Cytophagia</taxon>
        <taxon>Cytophagales</taxon>
        <taxon>Hymenobacteraceae</taxon>
        <taxon>Hymenobacter</taxon>
    </lineage>
</organism>
<keyword evidence="4" id="KW-1185">Reference proteome</keyword>
<dbReference type="Pfam" id="PF13558">
    <property type="entry name" value="SbcC_Walker_B"/>
    <property type="match status" value="1"/>
</dbReference>
<evidence type="ECO:0000313" key="4">
    <source>
        <dbReference type="Proteomes" id="UP000606003"/>
    </source>
</evidence>
<feature type="coiled-coil region" evidence="1">
    <location>
        <begin position="212"/>
        <end position="280"/>
    </location>
</feature>
<feature type="coiled-coil region" evidence="1">
    <location>
        <begin position="626"/>
        <end position="670"/>
    </location>
</feature>
<evidence type="ECO:0000313" key="3">
    <source>
        <dbReference type="EMBL" id="MBD2722531.1"/>
    </source>
</evidence>
<feature type="coiled-coil region" evidence="1">
    <location>
        <begin position="716"/>
        <end position="750"/>
    </location>
</feature>
<dbReference type="SUPFAM" id="SSF52540">
    <property type="entry name" value="P-loop containing nucleoside triphosphate hydrolases"/>
    <property type="match status" value="1"/>
</dbReference>
<name>A0ABR8JUF4_9BACT</name>
<feature type="coiled-coil region" evidence="1">
    <location>
        <begin position="883"/>
        <end position="920"/>
    </location>
</feature>
<dbReference type="Proteomes" id="UP000606003">
    <property type="component" value="Unassembled WGS sequence"/>
</dbReference>
<feature type="coiled-coil region" evidence="1">
    <location>
        <begin position="307"/>
        <end position="341"/>
    </location>
</feature>
<evidence type="ECO:0000256" key="1">
    <source>
        <dbReference type="SAM" id="Coils"/>
    </source>
</evidence>
<comment type="caution">
    <text evidence="3">The sequence shown here is derived from an EMBL/GenBank/DDBJ whole genome shotgun (WGS) entry which is preliminary data.</text>
</comment>
<feature type="coiled-coil region" evidence="1">
    <location>
        <begin position="459"/>
        <end position="530"/>
    </location>
</feature>
<dbReference type="EMBL" id="JACXAC010000003">
    <property type="protein sequence ID" value="MBD2722531.1"/>
    <property type="molecule type" value="Genomic_DNA"/>
</dbReference>
<protein>
    <submittedName>
        <fullName evidence="3">AAA family ATPase</fullName>
    </submittedName>
</protein>
<evidence type="ECO:0000259" key="2">
    <source>
        <dbReference type="Pfam" id="PF13476"/>
    </source>
</evidence>
<dbReference type="InterPro" id="IPR027417">
    <property type="entry name" value="P-loop_NTPase"/>
</dbReference>
<dbReference type="PANTHER" id="PTHR32114:SF2">
    <property type="entry name" value="ABC TRANSPORTER ABCH.3"/>
    <property type="match status" value="1"/>
</dbReference>
<dbReference type="Gene3D" id="3.40.50.300">
    <property type="entry name" value="P-loop containing nucleotide triphosphate hydrolases"/>
    <property type="match status" value="2"/>
</dbReference>